<proteinExistence type="predicted"/>
<organism evidence="2">
    <name type="scientific">marine metagenome</name>
    <dbReference type="NCBI Taxonomy" id="408172"/>
    <lineage>
        <taxon>unclassified sequences</taxon>
        <taxon>metagenomes</taxon>
        <taxon>ecological metagenomes</taxon>
    </lineage>
</organism>
<name>A0A382KV26_9ZZZZ</name>
<dbReference type="PANTHER" id="PTHR43135:SF3">
    <property type="entry name" value="ALPHA-D-RIBOSE 1-METHYLPHOSPHONATE 5-TRIPHOSPHATE DIPHOSPHATASE"/>
    <property type="match status" value="1"/>
</dbReference>
<dbReference type="PANTHER" id="PTHR43135">
    <property type="entry name" value="ALPHA-D-RIBOSE 1-METHYLPHOSPHONATE 5-TRIPHOSPHATE DIPHOSPHATASE"/>
    <property type="match status" value="1"/>
</dbReference>
<dbReference type="InterPro" id="IPR006680">
    <property type="entry name" value="Amidohydro-rel"/>
</dbReference>
<protein>
    <recommendedName>
        <fullName evidence="1">Amidohydrolase-related domain-containing protein</fullName>
    </recommendedName>
</protein>
<reference evidence="2" key="1">
    <citation type="submission" date="2018-05" db="EMBL/GenBank/DDBJ databases">
        <authorList>
            <person name="Lanie J.A."/>
            <person name="Ng W.-L."/>
            <person name="Kazmierczak K.M."/>
            <person name="Andrzejewski T.M."/>
            <person name="Davidsen T.M."/>
            <person name="Wayne K.J."/>
            <person name="Tettelin H."/>
            <person name="Glass J.I."/>
            <person name="Rusch D."/>
            <person name="Podicherti R."/>
            <person name="Tsui H.-C.T."/>
            <person name="Winkler M.E."/>
        </authorList>
    </citation>
    <scope>NUCLEOTIDE SEQUENCE</scope>
</reference>
<dbReference type="InterPro" id="IPR011059">
    <property type="entry name" value="Metal-dep_hydrolase_composite"/>
</dbReference>
<feature type="non-terminal residue" evidence="2">
    <location>
        <position position="157"/>
    </location>
</feature>
<dbReference type="Gene3D" id="2.30.40.10">
    <property type="entry name" value="Urease, subunit C, domain 1"/>
    <property type="match status" value="1"/>
</dbReference>
<dbReference type="SUPFAM" id="SSF51338">
    <property type="entry name" value="Composite domain of metallo-dependent hydrolases"/>
    <property type="match status" value="1"/>
</dbReference>
<sequence>MRKLTLIIGIYCAFISTQTMAESVILNPSQVLNIQSGQLYKAEILVENGKIIKIGSNLNKKTADAKVINIPDLTLIPGLMDAHVHLMGNTELKGYAGIGESSQLATIYGVKNAKNTLLAGFTTVRNVGAGSFSDVALKKAINKGVVIGPTLFVSGPA</sequence>
<evidence type="ECO:0000259" key="1">
    <source>
        <dbReference type="Pfam" id="PF01979"/>
    </source>
</evidence>
<gene>
    <name evidence="2" type="ORF">METZ01_LOCUS281174</name>
</gene>
<dbReference type="Pfam" id="PF01979">
    <property type="entry name" value="Amidohydro_1"/>
    <property type="match status" value="1"/>
</dbReference>
<accession>A0A382KV26</accession>
<dbReference type="InterPro" id="IPR032466">
    <property type="entry name" value="Metal_Hydrolase"/>
</dbReference>
<feature type="domain" description="Amidohydrolase-related" evidence="1">
    <location>
        <begin position="74"/>
        <end position="155"/>
    </location>
</feature>
<dbReference type="AlphaFoldDB" id="A0A382KV26"/>
<dbReference type="Gene3D" id="3.20.20.140">
    <property type="entry name" value="Metal-dependent hydrolases"/>
    <property type="match status" value="1"/>
</dbReference>
<dbReference type="SUPFAM" id="SSF51556">
    <property type="entry name" value="Metallo-dependent hydrolases"/>
    <property type="match status" value="1"/>
</dbReference>
<evidence type="ECO:0000313" key="2">
    <source>
        <dbReference type="EMBL" id="SVC28320.1"/>
    </source>
</evidence>
<dbReference type="InterPro" id="IPR051781">
    <property type="entry name" value="Metallo-dep_Hydrolase"/>
</dbReference>
<dbReference type="EMBL" id="UINC01083021">
    <property type="protein sequence ID" value="SVC28320.1"/>
    <property type="molecule type" value="Genomic_DNA"/>
</dbReference>
<dbReference type="GO" id="GO:0016810">
    <property type="term" value="F:hydrolase activity, acting on carbon-nitrogen (but not peptide) bonds"/>
    <property type="evidence" value="ECO:0007669"/>
    <property type="project" value="InterPro"/>
</dbReference>